<dbReference type="InterPro" id="IPR042202">
    <property type="entry name" value="Duffy-ag-bd_sf"/>
</dbReference>
<organism evidence="2 3">
    <name type="scientific">Plasmodium falciparum IGH-CR14</name>
    <dbReference type="NCBI Taxonomy" id="580059"/>
    <lineage>
        <taxon>Eukaryota</taxon>
        <taxon>Sar</taxon>
        <taxon>Alveolata</taxon>
        <taxon>Apicomplexa</taxon>
        <taxon>Aconoidasida</taxon>
        <taxon>Haemosporida</taxon>
        <taxon>Plasmodiidae</taxon>
        <taxon>Plasmodium</taxon>
        <taxon>Plasmodium (Laverania)</taxon>
    </lineage>
</organism>
<protein>
    <recommendedName>
        <fullName evidence="1">Duffy-antigen binding domain-containing protein</fullName>
    </recommendedName>
</protein>
<dbReference type="Gene3D" id="1.20.1310.20">
    <property type="entry name" value="Duffy-antigen binding domain"/>
    <property type="match status" value="1"/>
</dbReference>
<evidence type="ECO:0000313" key="2">
    <source>
        <dbReference type="EMBL" id="KNG74412.1"/>
    </source>
</evidence>
<dbReference type="SUPFAM" id="SSF140924">
    <property type="entry name" value="Duffy binding domain-like"/>
    <property type="match status" value="1"/>
</dbReference>
<dbReference type="GO" id="GO:0016020">
    <property type="term" value="C:membrane"/>
    <property type="evidence" value="ECO:0007669"/>
    <property type="project" value="InterPro"/>
</dbReference>
<dbReference type="InterPro" id="IPR008602">
    <property type="entry name" value="Duffy-antigen-binding"/>
</dbReference>
<accession>A0A0L1I4M8</accession>
<proteinExistence type="predicted"/>
<dbReference type="Proteomes" id="UP000054562">
    <property type="component" value="Unassembled WGS sequence"/>
</dbReference>
<dbReference type="Pfam" id="PF05424">
    <property type="entry name" value="Duffy_binding"/>
    <property type="match status" value="1"/>
</dbReference>
<sequence>MILSLIGRISVIVEKVRKTKVRLQNARNKKQLLFCHIKENENKVHIRTNKISDIIQGTDKSKDAYSVDGERNLKAIFQQIRDQRTQNGDTSYNDSTDTMDGLGQVRSDWWGKNKNKIWEAFHCGTRDKPT</sequence>
<feature type="domain" description="Duffy-antigen binding" evidence="1">
    <location>
        <begin position="51"/>
        <end position="126"/>
    </location>
</feature>
<reference evidence="3" key="2">
    <citation type="submission" date="2015-07" db="EMBL/GenBank/DDBJ databases">
        <title>The genome sequence of Plasmodium falciparum IGH-CR14.</title>
        <authorList>
            <consortium name="The Broad Institute Genome Sequencing Platform"/>
            <person name="Volkman S.K."/>
            <person name="Neafsey D.E."/>
            <person name="Dash A.P."/>
            <person name="Chitnis C.E."/>
            <person name="Hartl D.L."/>
            <person name="Young S.K."/>
            <person name="Kodira C.D."/>
            <person name="Zeng Q."/>
            <person name="Koehrsen M."/>
            <person name="Godfrey P."/>
            <person name="Alvarado L."/>
            <person name="Berlin A."/>
            <person name="Borenstein D."/>
            <person name="Chen Z."/>
            <person name="Engels R."/>
            <person name="Freedman E."/>
            <person name="Gellesch M."/>
            <person name="Goldberg J."/>
            <person name="Griggs A."/>
            <person name="Gujja S."/>
            <person name="Heiman D."/>
            <person name="Hepburn T."/>
            <person name="Howarth C."/>
            <person name="Jen D."/>
            <person name="Larson L."/>
            <person name="Lewis B."/>
            <person name="Mehta T."/>
            <person name="Park D."/>
            <person name="Pearson M."/>
            <person name="Roberts A."/>
            <person name="Saif S."/>
            <person name="Shea T."/>
            <person name="Shenoy N."/>
            <person name="Sisk P."/>
            <person name="Stolte C."/>
            <person name="Sykes S."/>
            <person name="Walk T."/>
            <person name="White J."/>
            <person name="Yandava C."/>
            <person name="Wirth D.F."/>
            <person name="Nusbaum C."/>
            <person name="Birren B."/>
        </authorList>
    </citation>
    <scope>NUCLEOTIDE SEQUENCE [LARGE SCALE GENOMIC DNA]</scope>
    <source>
        <strain evidence="3">IGH-CR14</strain>
    </source>
</reference>
<dbReference type="EMBL" id="GG664985">
    <property type="protein sequence ID" value="KNG74412.1"/>
    <property type="molecule type" value="Genomic_DNA"/>
</dbReference>
<evidence type="ECO:0000313" key="3">
    <source>
        <dbReference type="Proteomes" id="UP000054562"/>
    </source>
</evidence>
<evidence type="ECO:0000259" key="1">
    <source>
        <dbReference type="Pfam" id="PF05424"/>
    </source>
</evidence>
<dbReference type="GO" id="GO:0046789">
    <property type="term" value="F:host cell surface receptor binding"/>
    <property type="evidence" value="ECO:0007669"/>
    <property type="project" value="InterPro"/>
</dbReference>
<name>A0A0L1I4M8_PLAFA</name>
<dbReference type="OrthoDB" id="10673827at2759"/>
<reference evidence="3" key="1">
    <citation type="submission" date="2015-07" db="EMBL/GenBank/DDBJ databases">
        <title>Annotation of Plasmodium falciparum IGH-CR14.</title>
        <authorList>
            <consortium name="The Broad Institute Genome Sequencing Platform"/>
            <person name="Volkman S.K."/>
            <person name="Neafsey D.E."/>
            <person name="Dash A.P."/>
            <person name="Chitnis C.E."/>
            <person name="Hartl D.L."/>
            <person name="Young S.K."/>
            <person name="Zeng Q."/>
            <person name="Koehrsen M."/>
            <person name="Alvarado L."/>
            <person name="Berlin A."/>
            <person name="Borenstein D."/>
            <person name="Chapman S.B."/>
            <person name="Chen Z."/>
            <person name="Engels R."/>
            <person name="Freedman E."/>
            <person name="Gellesch M."/>
            <person name="Goldberg J."/>
            <person name="Griggs A."/>
            <person name="Gujja S."/>
            <person name="Heilman E.R."/>
            <person name="Heiman D.I."/>
            <person name="Howarth C."/>
            <person name="Jen D."/>
            <person name="Larson L."/>
            <person name="Mehta T."/>
            <person name="Neiman D."/>
            <person name="Park D."/>
            <person name="Pearson M."/>
            <person name="Roberts A."/>
            <person name="Saif S."/>
            <person name="Shea T."/>
            <person name="Shenoy N."/>
            <person name="Sisk P."/>
            <person name="Stolte C."/>
            <person name="Sykes S."/>
            <person name="Walk T."/>
            <person name="White J."/>
            <person name="Yandava C."/>
            <person name="Haas B."/>
            <person name="Henn M.R."/>
            <person name="Nusbaum C."/>
            <person name="Birren B."/>
        </authorList>
    </citation>
    <scope>NUCLEOTIDE SEQUENCE [LARGE SCALE GENOMIC DNA]</scope>
    <source>
        <strain evidence="3">IGH-CR14</strain>
    </source>
</reference>
<dbReference type="AlphaFoldDB" id="A0A0L1I4M8"/>
<gene>
    <name evidence="2" type="ORF">PFMG_00595</name>
</gene>